<organism evidence="2 3">
    <name type="scientific">Chelatococcus asaccharovorans</name>
    <dbReference type="NCBI Taxonomy" id="28210"/>
    <lineage>
        <taxon>Bacteria</taxon>
        <taxon>Pseudomonadati</taxon>
        <taxon>Pseudomonadota</taxon>
        <taxon>Alphaproteobacteria</taxon>
        <taxon>Hyphomicrobiales</taxon>
        <taxon>Chelatococcaceae</taxon>
        <taxon>Chelatococcus</taxon>
    </lineage>
</organism>
<accession>A0A2V3TYF8</accession>
<evidence type="ECO:0000256" key="1">
    <source>
        <dbReference type="SAM" id="MobiDB-lite"/>
    </source>
</evidence>
<comment type="caution">
    <text evidence="2">The sequence shown here is derived from an EMBL/GenBank/DDBJ whole genome shotgun (WGS) entry which is preliminary data.</text>
</comment>
<dbReference type="InterPro" id="IPR036514">
    <property type="entry name" value="SGNH_hydro_sf"/>
</dbReference>
<sequence length="420" mass="45606">MHLKLRRRVSLLAFFALVAVVGVVAAGSALVSMATPVVAQTDPLTRFLDGLFKQQRLPPQQVVPRRQPQRTPTRAARPRRAPAPAPVVVRDQPQEAKPAADTFILVMGDFFAESLADGLKDAFAEMPTIEVSRNVRPNSGLVRDDHFDWPKAARDRLADAAPLTIGVIAIGANDRQAMRDGDTSVEFGTDRWRELYGARIDAVEAAFAAKQVPLIWVGMPPMQAARYSADMLSLNALIREQAAKAGSHYVDIWEAFSNDDNRFTASGPDIQGRQVRLRNANGINFTDAGARKAAHFVELEIRRLLTERNSATVLALPPRGDTPAEVAPTAPPVKSDDALASAFPALPDQPGGLALQPPRPIAGPILPLNRREMSAGGQLVRARPVLSGYGGQLVERVYGVGRVPEPRTGRSDDFHWSDGR</sequence>
<proteinExistence type="predicted"/>
<evidence type="ECO:0000313" key="2">
    <source>
        <dbReference type="EMBL" id="PXW54484.1"/>
    </source>
</evidence>
<evidence type="ECO:0000313" key="3">
    <source>
        <dbReference type="Proteomes" id="UP000248021"/>
    </source>
</evidence>
<gene>
    <name evidence="2" type="ORF">C7450_11114</name>
</gene>
<reference evidence="2 3" key="1">
    <citation type="submission" date="2018-05" db="EMBL/GenBank/DDBJ databases">
        <title>Genomic Encyclopedia of Type Strains, Phase IV (KMG-IV): sequencing the most valuable type-strain genomes for metagenomic binning, comparative biology and taxonomic classification.</title>
        <authorList>
            <person name="Goeker M."/>
        </authorList>
    </citation>
    <scope>NUCLEOTIDE SEQUENCE [LARGE SCALE GENOMIC DNA]</scope>
    <source>
        <strain evidence="2 3">DSM 6462</strain>
    </source>
</reference>
<dbReference type="AlphaFoldDB" id="A0A2V3TYF8"/>
<feature type="compositionally biased region" description="Low complexity" evidence="1">
    <location>
        <begin position="58"/>
        <end position="75"/>
    </location>
</feature>
<dbReference type="Proteomes" id="UP000248021">
    <property type="component" value="Unassembled WGS sequence"/>
</dbReference>
<dbReference type="CDD" id="cd01829">
    <property type="entry name" value="SGNH_hydrolase_peri2"/>
    <property type="match status" value="1"/>
</dbReference>
<dbReference type="Pfam" id="PF04311">
    <property type="entry name" value="DUF459"/>
    <property type="match status" value="1"/>
</dbReference>
<protein>
    <submittedName>
        <fullName evidence="2">Uncharacterized protein</fullName>
    </submittedName>
</protein>
<dbReference type="Gene3D" id="3.40.50.1110">
    <property type="entry name" value="SGNH hydrolase"/>
    <property type="match status" value="1"/>
</dbReference>
<dbReference type="EMBL" id="QJJK01000011">
    <property type="protein sequence ID" value="PXW54484.1"/>
    <property type="molecule type" value="Genomic_DNA"/>
</dbReference>
<dbReference type="SUPFAM" id="SSF52266">
    <property type="entry name" value="SGNH hydrolase"/>
    <property type="match status" value="1"/>
</dbReference>
<name>A0A2V3TYF8_9HYPH</name>
<dbReference type="InterPro" id="IPR007407">
    <property type="entry name" value="DUF459"/>
</dbReference>
<feature type="region of interest" description="Disordered" evidence="1">
    <location>
        <begin position="58"/>
        <end position="85"/>
    </location>
</feature>
<dbReference type="OrthoDB" id="9805649at2"/>
<dbReference type="GO" id="GO:0016788">
    <property type="term" value="F:hydrolase activity, acting on ester bonds"/>
    <property type="evidence" value="ECO:0007669"/>
    <property type="project" value="UniProtKB-ARBA"/>
</dbReference>
<keyword evidence="3" id="KW-1185">Reference proteome</keyword>